<proteinExistence type="predicted"/>
<name>A0A0F9G549_9ZZZZ</name>
<dbReference type="AlphaFoldDB" id="A0A0F9G549"/>
<organism evidence="1">
    <name type="scientific">marine sediment metagenome</name>
    <dbReference type="NCBI Taxonomy" id="412755"/>
    <lineage>
        <taxon>unclassified sequences</taxon>
        <taxon>metagenomes</taxon>
        <taxon>ecological metagenomes</taxon>
    </lineage>
</organism>
<protein>
    <recommendedName>
        <fullName evidence="2">Terminase large subunit gp17-like C-terminal domain-containing protein</fullName>
    </recommendedName>
</protein>
<evidence type="ECO:0008006" key="2">
    <source>
        <dbReference type="Google" id="ProtNLM"/>
    </source>
</evidence>
<dbReference type="InterPro" id="IPR027417">
    <property type="entry name" value="P-loop_NTPase"/>
</dbReference>
<feature type="non-terminal residue" evidence="1">
    <location>
        <position position="359"/>
    </location>
</feature>
<evidence type="ECO:0000313" key="1">
    <source>
        <dbReference type="EMBL" id="KKL85576.1"/>
    </source>
</evidence>
<sequence>MCSLASQEEESRIITPWAPKVDLPNIEALKEEEVELVQEGLQEELIALARRDANIFVALHFMRPQHPMHVEWQDLLNEHPRILIAAPRGCGKSTQVSVLRILWEIGNNLALRVKEVSVSQTRAKKNLQEIGRHIIECPAGVCQAVFPDMRPDPDKPWSSEQINVLRPRGTLDSRDSTVEAWGVTSSPEGGRADIIMYDDITSLQTSVVEERNRDNITNSFEGTWADVKSGPEARFWYICTLWHEDDCSMRVIKNPAWQHRVYGVADDFNSIESWHGSKFPLPIPGGQDWTKEAYEAECQERGVFVFNRSHRNRPMDEAVRLFHREFFYGNDTSPGALVYGISPDDPEFAEYTCYTGVDL</sequence>
<dbReference type="EMBL" id="LAZR01021366">
    <property type="protein sequence ID" value="KKL85576.1"/>
    <property type="molecule type" value="Genomic_DNA"/>
</dbReference>
<comment type="caution">
    <text evidence="1">The sequence shown here is derived from an EMBL/GenBank/DDBJ whole genome shotgun (WGS) entry which is preliminary data.</text>
</comment>
<dbReference type="Gene3D" id="3.40.50.300">
    <property type="entry name" value="P-loop containing nucleotide triphosphate hydrolases"/>
    <property type="match status" value="1"/>
</dbReference>
<reference evidence="1" key="1">
    <citation type="journal article" date="2015" name="Nature">
        <title>Complex archaea that bridge the gap between prokaryotes and eukaryotes.</title>
        <authorList>
            <person name="Spang A."/>
            <person name="Saw J.H."/>
            <person name="Jorgensen S.L."/>
            <person name="Zaremba-Niedzwiedzka K."/>
            <person name="Martijn J."/>
            <person name="Lind A.E."/>
            <person name="van Eijk R."/>
            <person name="Schleper C."/>
            <person name="Guy L."/>
            <person name="Ettema T.J."/>
        </authorList>
    </citation>
    <scope>NUCLEOTIDE SEQUENCE</scope>
</reference>
<accession>A0A0F9G549</accession>
<gene>
    <name evidence="1" type="ORF">LCGC14_1953330</name>
</gene>